<evidence type="ECO:0000256" key="1">
    <source>
        <dbReference type="ARBA" id="ARBA00022771"/>
    </source>
</evidence>
<dbReference type="GO" id="GO:0008270">
    <property type="term" value="F:zinc ion binding"/>
    <property type="evidence" value="ECO:0007669"/>
    <property type="project" value="UniProtKB-KW"/>
</dbReference>
<dbReference type="InterPro" id="IPR013083">
    <property type="entry name" value="Znf_RING/FYVE/PHD"/>
</dbReference>
<dbReference type="PANTHER" id="PTHR10131">
    <property type="entry name" value="TNF RECEPTOR ASSOCIATED FACTOR"/>
    <property type="match status" value="1"/>
</dbReference>
<evidence type="ECO:0000313" key="5">
    <source>
        <dbReference type="EMBL" id="CAD7654364.1"/>
    </source>
</evidence>
<dbReference type="Proteomes" id="UP000728032">
    <property type="component" value="Unassembled WGS sequence"/>
</dbReference>
<evidence type="ECO:0000256" key="3">
    <source>
        <dbReference type="PROSITE-ProRule" id="PRU00175"/>
    </source>
</evidence>
<dbReference type="InterPro" id="IPR003613">
    <property type="entry name" value="Ubox_domain"/>
</dbReference>
<keyword evidence="1 3" id="KW-0863">Zinc-finger</keyword>
<dbReference type="Pfam" id="PF13923">
    <property type="entry name" value="zf-C3HC4_2"/>
    <property type="match status" value="1"/>
</dbReference>
<dbReference type="PANTHER" id="PTHR10131:SF94">
    <property type="entry name" value="TNF RECEPTOR-ASSOCIATED FACTOR 4"/>
    <property type="match status" value="1"/>
</dbReference>
<organism evidence="5">
    <name type="scientific">Oppiella nova</name>
    <dbReference type="NCBI Taxonomy" id="334625"/>
    <lineage>
        <taxon>Eukaryota</taxon>
        <taxon>Metazoa</taxon>
        <taxon>Ecdysozoa</taxon>
        <taxon>Arthropoda</taxon>
        <taxon>Chelicerata</taxon>
        <taxon>Arachnida</taxon>
        <taxon>Acari</taxon>
        <taxon>Acariformes</taxon>
        <taxon>Sarcoptiformes</taxon>
        <taxon>Oribatida</taxon>
        <taxon>Brachypylina</taxon>
        <taxon>Oppioidea</taxon>
        <taxon>Oppiidae</taxon>
        <taxon>Oppiella</taxon>
    </lineage>
</organism>
<reference evidence="5" key="1">
    <citation type="submission" date="2020-11" db="EMBL/GenBank/DDBJ databases">
        <authorList>
            <person name="Tran Van P."/>
        </authorList>
    </citation>
    <scope>NUCLEOTIDE SEQUENCE</scope>
</reference>
<keyword evidence="6" id="KW-1185">Reference proteome</keyword>
<dbReference type="SUPFAM" id="SSF57850">
    <property type="entry name" value="RING/U-box"/>
    <property type="match status" value="1"/>
</dbReference>
<evidence type="ECO:0000256" key="2">
    <source>
        <dbReference type="ARBA" id="ARBA00022833"/>
    </source>
</evidence>
<dbReference type="Gene3D" id="3.30.40.10">
    <property type="entry name" value="Zinc/RING finger domain, C3HC4 (zinc finger)"/>
    <property type="match status" value="2"/>
</dbReference>
<dbReference type="EMBL" id="CAJPVJ010007870">
    <property type="protein sequence ID" value="CAG2171551.1"/>
    <property type="molecule type" value="Genomic_DNA"/>
</dbReference>
<dbReference type="SMART" id="SM00504">
    <property type="entry name" value="Ubox"/>
    <property type="match status" value="1"/>
</dbReference>
<dbReference type="PROSITE" id="PS50089">
    <property type="entry name" value="ZF_RING_2"/>
    <property type="match status" value="1"/>
</dbReference>
<dbReference type="GO" id="GO:0004842">
    <property type="term" value="F:ubiquitin-protein transferase activity"/>
    <property type="evidence" value="ECO:0007669"/>
    <property type="project" value="InterPro"/>
</dbReference>
<evidence type="ECO:0000313" key="6">
    <source>
        <dbReference type="Proteomes" id="UP000728032"/>
    </source>
</evidence>
<dbReference type="AlphaFoldDB" id="A0A7R9M8N9"/>
<keyword evidence="2" id="KW-0862">Zinc</keyword>
<gene>
    <name evidence="5" type="ORF">ONB1V03_LOCUS11011</name>
</gene>
<dbReference type="GO" id="GO:0016567">
    <property type="term" value="P:protein ubiquitination"/>
    <property type="evidence" value="ECO:0007669"/>
    <property type="project" value="InterPro"/>
</dbReference>
<feature type="domain" description="RING-type" evidence="4">
    <location>
        <begin position="22"/>
        <end position="61"/>
    </location>
</feature>
<dbReference type="OrthoDB" id="6477069at2759"/>
<accession>A0A7R9M8N9</accession>
<evidence type="ECO:0000259" key="4">
    <source>
        <dbReference type="PROSITE" id="PS50089"/>
    </source>
</evidence>
<dbReference type="InterPro" id="IPR001841">
    <property type="entry name" value="Znf_RING"/>
</dbReference>
<proteinExistence type="predicted"/>
<sequence>MPGYESERFVGLTKEDRDDLTCSICHNIFREPVVAQCCRQTFCRECIVDWLQHNAVCPFDRRPLNVGSLSSPARAFENIMGKLQIKCEYRDNGCPDVVPLEQLTQHVQHCPHNMCAQCHCIRNAGHDCVQSLLDVNRRANRQIESLHDQLASQCCCFVRWCRGYRDSYRRTSFSSNASIN</sequence>
<keyword evidence="1 3" id="KW-0479">Metal-binding</keyword>
<dbReference type="EMBL" id="OC922695">
    <property type="protein sequence ID" value="CAD7654364.1"/>
    <property type="molecule type" value="Genomic_DNA"/>
</dbReference>
<name>A0A7R9M8N9_9ACAR</name>
<protein>
    <recommendedName>
        <fullName evidence="4">RING-type domain-containing protein</fullName>
    </recommendedName>
</protein>